<proteinExistence type="predicted"/>
<dbReference type="EMBL" id="JAXQNO010000021">
    <property type="protein sequence ID" value="KAK4769027.1"/>
    <property type="molecule type" value="Genomic_DNA"/>
</dbReference>
<sequence>MFVTTATWHLSYHNHSQFHKWAVSTLCSHCTRQCHRLVSLLALELIQGVRGQCARVCSAVQIQEFDLSTNYFVLRSSLVSAFHDEGSGQMIKEQVQLSDDTDLKVLEPRWQPEDDAELLLSTAVMVEESVADRYCDLI</sequence>
<keyword evidence="2" id="KW-1185">Reference proteome</keyword>
<protein>
    <submittedName>
        <fullName evidence="1">Uncharacterized protein</fullName>
    </submittedName>
</protein>
<reference evidence="1 2" key="1">
    <citation type="journal article" date="2023" name="Hortic Res">
        <title>Pangenome of water caltrop reveals structural variations and asymmetric subgenome divergence after allopolyploidization.</title>
        <authorList>
            <person name="Zhang X."/>
            <person name="Chen Y."/>
            <person name="Wang L."/>
            <person name="Yuan Y."/>
            <person name="Fang M."/>
            <person name="Shi L."/>
            <person name="Lu R."/>
            <person name="Comes H.P."/>
            <person name="Ma Y."/>
            <person name="Chen Y."/>
            <person name="Huang G."/>
            <person name="Zhou Y."/>
            <person name="Zheng Z."/>
            <person name="Qiu Y."/>
        </authorList>
    </citation>
    <scope>NUCLEOTIDE SEQUENCE [LARGE SCALE GENOMIC DNA]</scope>
    <source>
        <strain evidence="1">F231</strain>
    </source>
</reference>
<comment type="caution">
    <text evidence="1">The sequence shown here is derived from an EMBL/GenBank/DDBJ whole genome shotgun (WGS) entry which is preliminary data.</text>
</comment>
<dbReference type="Proteomes" id="UP001346149">
    <property type="component" value="Unassembled WGS sequence"/>
</dbReference>
<accession>A0AAN7KTW9</accession>
<dbReference type="AlphaFoldDB" id="A0AAN7KTW9"/>
<evidence type="ECO:0000313" key="2">
    <source>
        <dbReference type="Proteomes" id="UP001346149"/>
    </source>
</evidence>
<name>A0AAN7KTW9_TRANT</name>
<gene>
    <name evidence="1" type="ORF">SAY86_027177</name>
</gene>
<evidence type="ECO:0000313" key="1">
    <source>
        <dbReference type="EMBL" id="KAK4769027.1"/>
    </source>
</evidence>
<organism evidence="1 2">
    <name type="scientific">Trapa natans</name>
    <name type="common">Water chestnut</name>
    <dbReference type="NCBI Taxonomy" id="22666"/>
    <lineage>
        <taxon>Eukaryota</taxon>
        <taxon>Viridiplantae</taxon>
        <taxon>Streptophyta</taxon>
        <taxon>Embryophyta</taxon>
        <taxon>Tracheophyta</taxon>
        <taxon>Spermatophyta</taxon>
        <taxon>Magnoliopsida</taxon>
        <taxon>eudicotyledons</taxon>
        <taxon>Gunneridae</taxon>
        <taxon>Pentapetalae</taxon>
        <taxon>rosids</taxon>
        <taxon>malvids</taxon>
        <taxon>Myrtales</taxon>
        <taxon>Lythraceae</taxon>
        <taxon>Trapa</taxon>
    </lineage>
</organism>